<organism evidence="2 3">
    <name type="scientific">Lithohypha guttulata</name>
    <dbReference type="NCBI Taxonomy" id="1690604"/>
    <lineage>
        <taxon>Eukaryota</taxon>
        <taxon>Fungi</taxon>
        <taxon>Dikarya</taxon>
        <taxon>Ascomycota</taxon>
        <taxon>Pezizomycotina</taxon>
        <taxon>Eurotiomycetes</taxon>
        <taxon>Chaetothyriomycetidae</taxon>
        <taxon>Chaetothyriales</taxon>
        <taxon>Trichomeriaceae</taxon>
        <taxon>Lithohypha</taxon>
    </lineage>
</organism>
<evidence type="ECO:0000256" key="1">
    <source>
        <dbReference type="SAM" id="MobiDB-lite"/>
    </source>
</evidence>
<gene>
    <name evidence="2" type="ORF">LTR24_000409</name>
</gene>
<comment type="caution">
    <text evidence="2">The sequence shown here is derived from an EMBL/GenBank/DDBJ whole genome shotgun (WGS) entry which is preliminary data.</text>
</comment>
<dbReference type="Proteomes" id="UP001345013">
    <property type="component" value="Unassembled WGS sequence"/>
</dbReference>
<proteinExistence type="predicted"/>
<sequence>MGRAGPGLFDSDSFWDAASDLIPIVGVDLAHVGILDFWADDADEVDEDDPIVLSIEDTAAHLNDGNSRRAFEVLKNRNNYSMLIILVVLSMKVGANIEPKYVRYIKSVYLYAETWENLPECREQIRVACEEYTSGQPYTFKDFDFGDDWTQMSDSGEAVEMMKVGPKNYHEPVLIQECCNSCKAGETEKGVLKRPREPDDSTETDCVKRTKLATE</sequence>
<feature type="region of interest" description="Disordered" evidence="1">
    <location>
        <begin position="188"/>
        <end position="215"/>
    </location>
</feature>
<evidence type="ECO:0000313" key="2">
    <source>
        <dbReference type="EMBL" id="KAK5102177.1"/>
    </source>
</evidence>
<dbReference type="EMBL" id="JAVRRG010000003">
    <property type="protein sequence ID" value="KAK5102177.1"/>
    <property type="molecule type" value="Genomic_DNA"/>
</dbReference>
<protein>
    <submittedName>
        <fullName evidence="2">Uncharacterized protein</fullName>
    </submittedName>
</protein>
<accession>A0ABR0KNP2</accession>
<keyword evidence="3" id="KW-1185">Reference proteome</keyword>
<evidence type="ECO:0000313" key="3">
    <source>
        <dbReference type="Proteomes" id="UP001345013"/>
    </source>
</evidence>
<reference evidence="2 3" key="1">
    <citation type="submission" date="2023-08" db="EMBL/GenBank/DDBJ databases">
        <title>Black Yeasts Isolated from many extreme environments.</title>
        <authorList>
            <person name="Coleine C."/>
            <person name="Stajich J.E."/>
            <person name="Selbmann L."/>
        </authorList>
    </citation>
    <scope>NUCLEOTIDE SEQUENCE [LARGE SCALE GENOMIC DNA]</scope>
    <source>
        <strain evidence="2 3">CCFEE 5885</strain>
    </source>
</reference>
<name>A0ABR0KNP2_9EURO</name>